<organism evidence="2 3">
    <name type="scientific">Pristionchus fissidentatus</name>
    <dbReference type="NCBI Taxonomy" id="1538716"/>
    <lineage>
        <taxon>Eukaryota</taxon>
        <taxon>Metazoa</taxon>
        <taxon>Ecdysozoa</taxon>
        <taxon>Nematoda</taxon>
        <taxon>Chromadorea</taxon>
        <taxon>Rhabditida</taxon>
        <taxon>Rhabditina</taxon>
        <taxon>Diplogasteromorpha</taxon>
        <taxon>Diplogasteroidea</taxon>
        <taxon>Neodiplogasteridae</taxon>
        <taxon>Pristionchus</taxon>
    </lineage>
</organism>
<evidence type="ECO:0000313" key="3">
    <source>
        <dbReference type="Proteomes" id="UP001432322"/>
    </source>
</evidence>
<sequence>MEVEEEVWRRRRRWRRDIEVLDPPPIKKEVNEGSNGGMGRSEKLGGETSMIRVNVINEEQSKKISIEASRATRVCDLHLRPDFKRYIKNDQNEWICDGHVLGSVTISRLSGITAKRPIELMCKTLKEEENPVDLIVPKEECRDAALDSINNPPIPISITQPIDNSVPIQPDSIPDSSKIPAQALKNGETKSLPQGAGDGKQEGVKEEGNDDGYNENESGEEKGENGTPAKMRKMEKKEGNTSVSNGPKNEMECPKCINNE</sequence>
<evidence type="ECO:0000256" key="1">
    <source>
        <dbReference type="SAM" id="MobiDB-lite"/>
    </source>
</evidence>
<feature type="region of interest" description="Disordered" evidence="1">
    <location>
        <begin position="152"/>
        <end position="260"/>
    </location>
</feature>
<proteinExistence type="predicted"/>
<protein>
    <submittedName>
        <fullName evidence="2">Uncharacterized protein</fullName>
    </submittedName>
</protein>
<reference evidence="2" key="1">
    <citation type="submission" date="2023-10" db="EMBL/GenBank/DDBJ databases">
        <title>Genome assembly of Pristionchus species.</title>
        <authorList>
            <person name="Yoshida K."/>
            <person name="Sommer R.J."/>
        </authorList>
    </citation>
    <scope>NUCLEOTIDE SEQUENCE</scope>
    <source>
        <strain evidence="2">RS5133</strain>
    </source>
</reference>
<gene>
    <name evidence="2" type="ORF">PFISCL1PPCAC_21788</name>
</gene>
<feature type="region of interest" description="Disordered" evidence="1">
    <location>
        <begin position="25"/>
        <end position="44"/>
    </location>
</feature>
<accession>A0AAV5WEZ4</accession>
<feature type="compositionally biased region" description="Acidic residues" evidence="1">
    <location>
        <begin position="208"/>
        <end position="218"/>
    </location>
</feature>
<dbReference type="AlphaFoldDB" id="A0AAV5WEZ4"/>
<dbReference type="EMBL" id="BTSY01000005">
    <property type="protein sequence ID" value="GMT30491.1"/>
    <property type="molecule type" value="Genomic_DNA"/>
</dbReference>
<evidence type="ECO:0000313" key="2">
    <source>
        <dbReference type="EMBL" id="GMT30491.1"/>
    </source>
</evidence>
<keyword evidence="3" id="KW-1185">Reference proteome</keyword>
<dbReference type="Proteomes" id="UP001432322">
    <property type="component" value="Unassembled WGS sequence"/>
</dbReference>
<name>A0AAV5WEZ4_9BILA</name>
<comment type="caution">
    <text evidence="2">The sequence shown here is derived from an EMBL/GenBank/DDBJ whole genome shotgun (WGS) entry which is preliminary data.</text>
</comment>